<feature type="transmembrane region" description="Helical" evidence="1">
    <location>
        <begin position="242"/>
        <end position="260"/>
    </location>
</feature>
<gene>
    <name evidence="3" type="ORF">FUA24_16610</name>
</gene>
<keyword evidence="1" id="KW-1133">Transmembrane helix</keyword>
<dbReference type="PANTHER" id="PTHR16255:SF6">
    <property type="entry name" value="PROTEIN RETARDED ROOT GROWTH-LIKE"/>
    <property type="match status" value="1"/>
</dbReference>
<dbReference type="EMBL" id="VSDQ01000679">
    <property type="protein sequence ID" value="TYA74921.1"/>
    <property type="molecule type" value="Genomic_DNA"/>
</dbReference>
<dbReference type="Proteomes" id="UP000323930">
    <property type="component" value="Unassembled WGS sequence"/>
</dbReference>
<feature type="domain" description="DUF155" evidence="2">
    <location>
        <begin position="49"/>
        <end position="216"/>
    </location>
</feature>
<sequence>MKSTKINAIAFKVSESIHINSLKTIFNQPPIYSDNDELFYNLEDEKYFYVFKYGIICFFNFSSIEIDALKRKITTALKGTTIKNPVSESIDVICNSKETSVDFDSIKLRDKNPEKIRLIMLNLSQSVALDFYYNIAEQILEDTRRHTNILEEKGKLNISGKKLKRYIGKVLNIKNKISENLYIFESHEVANDDKALDWLNLELKKKFDLIDRHHIIHHQIDIVKENLDLFKEIMFHRESSRLELIIIILIVIEVIDLFVLKFI</sequence>
<reference evidence="3 4" key="1">
    <citation type="submission" date="2019-08" db="EMBL/GenBank/DDBJ databases">
        <title>Seonamhaeicola sediminis sp. nov., isolated from marine sediment.</title>
        <authorList>
            <person name="Cao W.R."/>
        </authorList>
    </citation>
    <scope>NUCLEOTIDE SEQUENCE [LARGE SCALE GENOMIC DNA]</scope>
    <source>
        <strain evidence="3 4">B011</strain>
    </source>
</reference>
<accession>A0A5D0HVG6</accession>
<dbReference type="Pfam" id="PF02582">
    <property type="entry name" value="DUF155"/>
    <property type="match status" value="1"/>
</dbReference>
<protein>
    <submittedName>
        <fullName evidence="3">RMD1 family protein</fullName>
    </submittedName>
</protein>
<keyword evidence="1" id="KW-0812">Transmembrane</keyword>
<comment type="caution">
    <text evidence="3">The sequence shown here is derived from an EMBL/GenBank/DDBJ whole genome shotgun (WGS) entry which is preliminary data.</text>
</comment>
<dbReference type="InterPro" id="IPR003734">
    <property type="entry name" value="DUF155"/>
</dbReference>
<evidence type="ECO:0000259" key="2">
    <source>
        <dbReference type="Pfam" id="PF02582"/>
    </source>
</evidence>
<dbReference type="AlphaFoldDB" id="A0A5D0HVG6"/>
<proteinExistence type="predicted"/>
<keyword evidence="1" id="KW-0472">Membrane</keyword>
<evidence type="ECO:0000313" key="3">
    <source>
        <dbReference type="EMBL" id="TYA74921.1"/>
    </source>
</evidence>
<keyword evidence="4" id="KW-1185">Reference proteome</keyword>
<name>A0A5D0HVG6_9FLAO</name>
<dbReference type="RefSeq" id="WP_148544166.1">
    <property type="nucleotide sequence ID" value="NZ_VSDQ01000679.1"/>
</dbReference>
<evidence type="ECO:0000313" key="4">
    <source>
        <dbReference type="Proteomes" id="UP000323930"/>
    </source>
</evidence>
<dbReference type="OrthoDB" id="942290at2"/>
<organism evidence="3 4">
    <name type="scientific">Seonamhaeicola marinus</name>
    <dbReference type="NCBI Taxonomy" id="1912246"/>
    <lineage>
        <taxon>Bacteria</taxon>
        <taxon>Pseudomonadati</taxon>
        <taxon>Bacteroidota</taxon>
        <taxon>Flavobacteriia</taxon>
        <taxon>Flavobacteriales</taxon>
        <taxon>Flavobacteriaceae</taxon>
    </lineage>
</organism>
<dbReference type="InterPro" id="IPR051624">
    <property type="entry name" value="RMD1/Sad1-interacting"/>
</dbReference>
<dbReference type="PANTHER" id="PTHR16255">
    <property type="entry name" value="REQUIRED FOR MEIOTIC NUCLEAR DIVISION PROTEIN 1 HOMOLOG"/>
    <property type="match status" value="1"/>
</dbReference>
<evidence type="ECO:0000256" key="1">
    <source>
        <dbReference type="SAM" id="Phobius"/>
    </source>
</evidence>